<keyword evidence="10" id="KW-1185">Reference proteome</keyword>
<feature type="binding site" description="axial binding residue" evidence="8">
    <location>
        <position position="441"/>
    </location>
    <ligand>
        <name>heme</name>
        <dbReference type="ChEBI" id="CHEBI:30413"/>
    </ligand>
    <ligandPart>
        <name>Fe</name>
        <dbReference type="ChEBI" id="CHEBI:18248"/>
    </ligandPart>
</feature>
<reference evidence="9" key="1">
    <citation type="journal article" date="2019" name="Beilstein J. Org. Chem.">
        <title>Nanangenines: drimane sesquiterpenoids as the dominant metabolite cohort of a novel Australian fungus, Aspergillus nanangensis.</title>
        <authorList>
            <person name="Lacey H.J."/>
            <person name="Gilchrist C.L.M."/>
            <person name="Crombie A."/>
            <person name="Kalaitzis J.A."/>
            <person name="Vuong D."/>
            <person name="Rutledge P.J."/>
            <person name="Turner P."/>
            <person name="Pitt J.I."/>
            <person name="Lacey E."/>
            <person name="Chooi Y.H."/>
            <person name="Piggott A.M."/>
        </authorList>
    </citation>
    <scope>NUCLEOTIDE SEQUENCE</scope>
    <source>
        <strain evidence="9">MST-FP2251</strain>
    </source>
</reference>
<evidence type="ECO:0000256" key="3">
    <source>
        <dbReference type="ARBA" id="ARBA00022723"/>
    </source>
</evidence>
<name>A0AAD4CY67_ASPNN</name>
<gene>
    <name evidence="9" type="ORF">FE257_004522</name>
</gene>
<dbReference type="GO" id="GO:0004497">
    <property type="term" value="F:monooxygenase activity"/>
    <property type="evidence" value="ECO:0007669"/>
    <property type="project" value="UniProtKB-KW"/>
</dbReference>
<keyword evidence="5" id="KW-0560">Oxidoreductase</keyword>
<dbReference type="EMBL" id="VCAU01000002">
    <property type="protein sequence ID" value="KAF9894900.1"/>
    <property type="molecule type" value="Genomic_DNA"/>
</dbReference>
<dbReference type="SUPFAM" id="SSF51735">
    <property type="entry name" value="NAD(P)-binding Rossmann-fold domains"/>
    <property type="match status" value="1"/>
</dbReference>
<comment type="similarity">
    <text evidence="2">Belongs to the cytochrome P450 family.</text>
</comment>
<dbReference type="GO" id="GO:0044550">
    <property type="term" value="P:secondary metabolite biosynthetic process"/>
    <property type="evidence" value="ECO:0007669"/>
    <property type="project" value="UniProtKB-ARBA"/>
</dbReference>
<evidence type="ECO:0000256" key="6">
    <source>
        <dbReference type="ARBA" id="ARBA00023004"/>
    </source>
</evidence>
<evidence type="ECO:0000256" key="4">
    <source>
        <dbReference type="ARBA" id="ARBA00022857"/>
    </source>
</evidence>
<dbReference type="PANTHER" id="PTHR24305:SF161">
    <property type="entry name" value="P450, PUTATIVE (EUROFUNG)-RELATED"/>
    <property type="match status" value="1"/>
</dbReference>
<keyword evidence="3 8" id="KW-0479">Metal-binding</keyword>
<evidence type="ECO:0000313" key="9">
    <source>
        <dbReference type="EMBL" id="KAF9894900.1"/>
    </source>
</evidence>
<dbReference type="Gene3D" id="1.10.630.10">
    <property type="entry name" value="Cytochrome P450"/>
    <property type="match status" value="1"/>
</dbReference>
<dbReference type="InterPro" id="IPR036291">
    <property type="entry name" value="NAD(P)-bd_dom_sf"/>
</dbReference>
<evidence type="ECO:0000256" key="1">
    <source>
        <dbReference type="ARBA" id="ARBA00001971"/>
    </source>
</evidence>
<keyword evidence="7" id="KW-0503">Monooxygenase</keyword>
<evidence type="ECO:0000256" key="7">
    <source>
        <dbReference type="ARBA" id="ARBA00023033"/>
    </source>
</evidence>
<keyword evidence="4" id="KW-0521">NADP</keyword>
<comment type="cofactor">
    <cofactor evidence="1 8">
        <name>heme</name>
        <dbReference type="ChEBI" id="CHEBI:30413"/>
    </cofactor>
</comment>
<reference evidence="9" key="2">
    <citation type="submission" date="2020-02" db="EMBL/GenBank/DDBJ databases">
        <authorList>
            <person name="Gilchrist C.L.M."/>
            <person name="Chooi Y.-H."/>
        </authorList>
    </citation>
    <scope>NUCLEOTIDE SEQUENCE</scope>
    <source>
        <strain evidence="9">MST-FP2251</strain>
    </source>
</reference>
<dbReference type="AlphaFoldDB" id="A0AAD4CY67"/>
<dbReference type="Pfam" id="PF00106">
    <property type="entry name" value="adh_short"/>
    <property type="match status" value="1"/>
</dbReference>
<dbReference type="GO" id="GO:0005506">
    <property type="term" value="F:iron ion binding"/>
    <property type="evidence" value="ECO:0007669"/>
    <property type="project" value="InterPro"/>
</dbReference>
<dbReference type="InterPro" id="IPR017972">
    <property type="entry name" value="Cyt_P450_CS"/>
</dbReference>
<dbReference type="Pfam" id="PF00067">
    <property type="entry name" value="p450"/>
    <property type="match status" value="1"/>
</dbReference>
<dbReference type="PANTHER" id="PTHR24305">
    <property type="entry name" value="CYTOCHROME P450"/>
    <property type="match status" value="1"/>
</dbReference>
<dbReference type="InterPro" id="IPR036396">
    <property type="entry name" value="Cyt_P450_sf"/>
</dbReference>
<dbReference type="InterPro" id="IPR002401">
    <property type="entry name" value="Cyt_P450_E_grp-I"/>
</dbReference>
<dbReference type="PROSITE" id="PS00086">
    <property type="entry name" value="CYTOCHROME_P450"/>
    <property type="match status" value="1"/>
</dbReference>
<evidence type="ECO:0000256" key="2">
    <source>
        <dbReference type="ARBA" id="ARBA00010617"/>
    </source>
</evidence>
<keyword evidence="8" id="KW-0349">Heme</keyword>
<dbReference type="Gene3D" id="3.40.50.720">
    <property type="entry name" value="NAD(P)-binding Rossmann-like Domain"/>
    <property type="match status" value="1"/>
</dbReference>
<dbReference type="PROSITE" id="PS00061">
    <property type="entry name" value="ADH_SHORT"/>
    <property type="match status" value="1"/>
</dbReference>
<dbReference type="CDD" id="cd11058">
    <property type="entry name" value="CYP60B-like"/>
    <property type="match status" value="1"/>
</dbReference>
<dbReference type="GO" id="GO:0016705">
    <property type="term" value="F:oxidoreductase activity, acting on paired donors, with incorporation or reduction of molecular oxygen"/>
    <property type="evidence" value="ECO:0007669"/>
    <property type="project" value="InterPro"/>
</dbReference>
<dbReference type="InterPro" id="IPR050121">
    <property type="entry name" value="Cytochrome_P450_monoxygenase"/>
</dbReference>
<evidence type="ECO:0000256" key="8">
    <source>
        <dbReference type="PIRSR" id="PIRSR602401-1"/>
    </source>
</evidence>
<dbReference type="InterPro" id="IPR002347">
    <property type="entry name" value="SDR_fam"/>
</dbReference>
<evidence type="ECO:0000256" key="5">
    <source>
        <dbReference type="ARBA" id="ARBA00023002"/>
    </source>
</evidence>
<evidence type="ECO:0000313" key="10">
    <source>
        <dbReference type="Proteomes" id="UP001194746"/>
    </source>
</evidence>
<dbReference type="SUPFAM" id="SSF48264">
    <property type="entry name" value="Cytochrome P450"/>
    <property type="match status" value="1"/>
</dbReference>
<protein>
    <submittedName>
        <fullName evidence="9">Uncharacterized protein</fullName>
    </submittedName>
</protein>
<dbReference type="InterPro" id="IPR020904">
    <property type="entry name" value="Sc_DH/Rdtase_CS"/>
</dbReference>
<organism evidence="9 10">
    <name type="scientific">Aspergillus nanangensis</name>
    <dbReference type="NCBI Taxonomy" id="2582783"/>
    <lineage>
        <taxon>Eukaryota</taxon>
        <taxon>Fungi</taxon>
        <taxon>Dikarya</taxon>
        <taxon>Ascomycota</taxon>
        <taxon>Pezizomycotina</taxon>
        <taxon>Eurotiomycetes</taxon>
        <taxon>Eurotiomycetidae</taxon>
        <taxon>Eurotiales</taxon>
        <taxon>Aspergillaceae</taxon>
        <taxon>Aspergillus</taxon>
        <taxon>Aspergillus subgen. Circumdati</taxon>
    </lineage>
</organism>
<dbReference type="Proteomes" id="UP001194746">
    <property type="component" value="Unassembled WGS sequence"/>
</dbReference>
<proteinExistence type="inferred from homology"/>
<dbReference type="PRINTS" id="PR00385">
    <property type="entry name" value="P450"/>
</dbReference>
<dbReference type="InterPro" id="IPR001128">
    <property type="entry name" value="Cyt_P450"/>
</dbReference>
<accession>A0AAD4CY67</accession>
<dbReference type="GO" id="GO:0020037">
    <property type="term" value="F:heme binding"/>
    <property type="evidence" value="ECO:0007669"/>
    <property type="project" value="InterPro"/>
</dbReference>
<sequence length="783" mass="87128">MGLLQSPQLLYTVAAIWVAGHVVRWLWNTIHLLYYHPLARFPGPKLAAISNGPYCAWFMGGRQPYKILDLHQRYGPVVRTAPNELSFNTAQSWKDIYGFRQGHQTFIKSDFYDGGSFADRVHSIVSEREPVEHGMMRRYLSHAFSDHSLTEQEFLIAKTIDRFVEQTGIRGAKGFDIGNGFEMMTFDIIGDLAFGETFGGVESFEPHPWISITLGALSQGALADVFKRFPNLAKVFLALFPGKIRKLTEQTRQNEDIAFNLVQRRIQRKTDRKDFLTRILEQRDPAQVSDLQLAAHASDFVLAGSETTATALSCIMYYLLRNPLVMMKLQEETRSAFHSYAEINALSTSPLKYLQAVILEGLRIYPPLPFALPRVVPEGGDTVDGHFLPAGTIVSTNPLAASLDAANFEAPYDFKPERWLEKNEEDILDASQPFSLGPRGCLGRNLGWMELRTTLAKLHFSYDFELLDKNLDWQRDSEMHTLWRKPRLPVRAMSRKTVVNPDEGGASGIGYAAALILAAKGATVHVLDVNEPTEDEHSKHSTIVFHKCNVASWVELRAKFQEIGRVDLAFANAGVSESTNYFADSFDADDGSLEEPSAGVLDVNLRGVMNFVKLAWSSMRANGIPGSIVITTSATAYAPEQSLPVYAAGKLALVGLIRALRSVIVQDNITINGVAPAATITSLLPAHLAAPIIAQGLPVSSAHFVGLALVYSATASQSRRVEVYGKETEVQKWTTERWNGRVILTLGESYTELEEPIADLRSFWFGRENLELTRKQQAATDFR</sequence>
<dbReference type="PRINTS" id="PR00463">
    <property type="entry name" value="EP450I"/>
</dbReference>
<keyword evidence="6 8" id="KW-0408">Iron</keyword>
<comment type="caution">
    <text evidence="9">The sequence shown here is derived from an EMBL/GenBank/DDBJ whole genome shotgun (WGS) entry which is preliminary data.</text>
</comment>